<evidence type="ECO:0000256" key="1">
    <source>
        <dbReference type="SAM" id="Phobius"/>
    </source>
</evidence>
<evidence type="ECO:0000313" key="2">
    <source>
        <dbReference type="EMBL" id="TYA11635.1"/>
    </source>
</evidence>
<feature type="transmembrane region" description="Helical" evidence="1">
    <location>
        <begin position="140"/>
        <end position="163"/>
    </location>
</feature>
<feature type="transmembrane region" description="Helical" evidence="1">
    <location>
        <begin position="106"/>
        <end position="128"/>
    </location>
</feature>
<feature type="transmembrane region" description="Helical" evidence="1">
    <location>
        <begin position="52"/>
        <end position="71"/>
    </location>
</feature>
<comment type="caution">
    <text evidence="2">The sequence shown here is derived from an EMBL/GenBank/DDBJ whole genome shotgun (WGS) entry which is preliminary data.</text>
</comment>
<keyword evidence="1" id="KW-0812">Transmembrane</keyword>
<dbReference type="EMBL" id="VSDO01000004">
    <property type="protein sequence ID" value="TYA11635.1"/>
    <property type="molecule type" value="Genomic_DNA"/>
</dbReference>
<organism evidence="2 3">
    <name type="scientific">Paenibacillus faecis</name>
    <dbReference type="NCBI Taxonomy" id="862114"/>
    <lineage>
        <taxon>Bacteria</taxon>
        <taxon>Bacillati</taxon>
        <taxon>Bacillota</taxon>
        <taxon>Bacilli</taxon>
        <taxon>Bacillales</taxon>
        <taxon>Paenibacillaceae</taxon>
        <taxon>Paenibacillus</taxon>
    </lineage>
</organism>
<dbReference type="OrthoDB" id="2678055at2"/>
<evidence type="ECO:0000313" key="3">
    <source>
        <dbReference type="Proteomes" id="UP000325218"/>
    </source>
</evidence>
<accession>A0A5D0CRB5</accession>
<keyword evidence="1" id="KW-1133">Transmembrane helix</keyword>
<dbReference type="RefSeq" id="WP_148455671.1">
    <property type="nucleotide sequence ID" value="NZ_VSDO01000004.1"/>
</dbReference>
<dbReference type="Proteomes" id="UP000325218">
    <property type="component" value="Unassembled WGS sequence"/>
</dbReference>
<sequence>MKTWKDAWFIFRKDLRADRLYLIWNVVFMVYSGVMISFLFQSGEKAAVERLLTPMADFMALMLIPMIGFYFSRRSFSYIKEDSYTQMLLYYRTLPIPSRTIMRSRLIQLVTAVVFNGVIFFTALYTMLYFMGEEIAGVQYISFALTWMGYALAMNGPFIFLELMTKGRTYLWMTFVFMFVVGILAFVISWFNGSLLDFTLNQSGRFGLLSPVMWGCLAGGALLLFLFSRITFRQLGRRDLAR</sequence>
<feature type="transmembrane region" description="Helical" evidence="1">
    <location>
        <begin position="170"/>
        <end position="191"/>
    </location>
</feature>
<name>A0A5D0CRB5_9BACL</name>
<protein>
    <recommendedName>
        <fullName evidence="4">ABC-2 transporter permease</fullName>
    </recommendedName>
</protein>
<feature type="transmembrane region" description="Helical" evidence="1">
    <location>
        <begin position="21"/>
        <end position="40"/>
    </location>
</feature>
<reference evidence="2 3" key="1">
    <citation type="submission" date="2019-08" db="EMBL/GenBank/DDBJ databases">
        <title>Genome sequencing of Paenibacillus faecis DSM 23593(T).</title>
        <authorList>
            <person name="Kook J.-K."/>
            <person name="Park S.-N."/>
            <person name="Lim Y.K."/>
        </authorList>
    </citation>
    <scope>NUCLEOTIDE SEQUENCE [LARGE SCALE GENOMIC DNA]</scope>
    <source>
        <strain evidence="2 3">DSM 23593</strain>
    </source>
</reference>
<feature type="transmembrane region" description="Helical" evidence="1">
    <location>
        <begin position="211"/>
        <end position="232"/>
    </location>
</feature>
<keyword evidence="1" id="KW-0472">Membrane</keyword>
<evidence type="ECO:0008006" key="4">
    <source>
        <dbReference type="Google" id="ProtNLM"/>
    </source>
</evidence>
<proteinExistence type="predicted"/>
<keyword evidence="3" id="KW-1185">Reference proteome</keyword>
<gene>
    <name evidence="2" type="ORF">FRY98_21165</name>
</gene>
<dbReference type="AlphaFoldDB" id="A0A5D0CRB5"/>